<feature type="region of interest" description="Disordered" evidence="2">
    <location>
        <begin position="905"/>
        <end position="947"/>
    </location>
</feature>
<dbReference type="RefSeq" id="XP_067753759.1">
    <property type="nucleotide sequence ID" value="XM_067897602.1"/>
</dbReference>
<feature type="region of interest" description="Disordered" evidence="2">
    <location>
        <begin position="681"/>
        <end position="747"/>
    </location>
</feature>
<feature type="compositionally biased region" description="Basic and acidic residues" evidence="2">
    <location>
        <begin position="860"/>
        <end position="869"/>
    </location>
</feature>
<reference evidence="3 4" key="1">
    <citation type="submission" date="2021-02" db="EMBL/GenBank/DDBJ databases">
        <title>Porcisia hertigi Genome sequencing and assembly.</title>
        <authorList>
            <person name="Almutairi H."/>
            <person name="Gatherer D."/>
        </authorList>
    </citation>
    <scope>NUCLEOTIDE SEQUENCE [LARGE SCALE GENOMIC DNA]</scope>
    <source>
        <strain evidence="3 4">C119</strain>
    </source>
</reference>
<sequence>MLRDEHPNIPADKKYSPAPSSSSRWLERAQQRGASARSSRVQCSSFIDDSGGGPFNSLGVRYTSPGDRSRHVTTRGSWTSSSVSPPGHQKFIEELEGLRFMQEHYKHFFTTVTQEGGGGHSVTYGAQVAPRSRPLSTPPSDAPSLYSCVDLADSLCGTLDGLTNGDGRSVAIGRRGGLCEPYGYTQGLIGRYELPSGGTDATDFIVSAADVEAERYIVRLEEEVQTLMMEISDRDHRMVVVTVAKDVVELQLQEQIRRGELFRDEITTRGILVLDFMRTLALQRKTEEAHRQMELSMQISLLKHEMKYTEAMLVQSQSREAATASFHHDQPLEGKGKEDALAHSVTATVRSLMQSDYDRLAQLVTEMPTKVQMIMSPQQGQLCRLPEPALASCGGTTASPVDTASCAAPALTNTTFAPSPVLSVKDSSHLVRLVSSVCCYFDATMDLYSAEAAQKAALVQYESDIVRLITSKQNVLTWAALYQEKKDEVKHLKEKIISLRGELRAARGQSERVIGRSPSTATVAGGTIGTQGYEAYTEPYVPPTLQRRKTSHGTTIYFSSSTQRKPRTVTAIKRPIGKLREEARRLGVLPASYYPPSVTSPSPSMSSFSASNSPSDRKTVLIHVPRDEASGKRGGSGGAAAAAAVVPVKAMAPTVAASSSPARSSAGVARSLTQRIEVEGAYLSSSSSPSESPMRQSAAPPFAAGPPLRTDDSSQCFEDTRKPPNSPVIVHHSSSSSSSSPKYADPSTLHPVLRVEALKRVSAAAAEGEMSRSSSSSSSSRHTQAEHRASMHKATTTKQKHTPKAVYNSFDDDDSDAGEVPVQGDPDKTSHLHSSSRPALSGVLAKTIVLNKATTSLSLTHDKNSEKRRGTLSSDDDTLSSSLSTTSLSLVPLKTQPDRLRISAQATAKGAHVDPRSSHMRRSSFDEDDSPSGGADDSSSRNKALFTQVPSLRTTVVSKTVGTPILTTQSSAAPPQPRLAPTATTATTATDYGRTALMSSAAKPTKLKLPTW</sequence>
<evidence type="ECO:0000256" key="2">
    <source>
        <dbReference type="SAM" id="MobiDB-lite"/>
    </source>
</evidence>
<dbReference type="KEGG" id="phet:94287679"/>
<comment type="caution">
    <text evidence="3">The sequence shown here is derived from an EMBL/GenBank/DDBJ whole genome shotgun (WGS) entry which is preliminary data.</text>
</comment>
<keyword evidence="4" id="KW-1185">Reference proteome</keyword>
<dbReference type="OrthoDB" id="267023at2759"/>
<feature type="compositionally biased region" description="Low complexity" evidence="2">
    <location>
        <begin position="684"/>
        <end position="693"/>
    </location>
</feature>
<accession>A0A836HYA3</accession>
<proteinExistence type="predicted"/>
<feature type="region of interest" description="Disordered" evidence="2">
    <location>
        <begin position="591"/>
        <end position="616"/>
    </location>
</feature>
<feature type="coiled-coil region" evidence="1">
    <location>
        <begin position="482"/>
        <end position="509"/>
    </location>
</feature>
<evidence type="ECO:0000256" key="1">
    <source>
        <dbReference type="SAM" id="Coils"/>
    </source>
</evidence>
<evidence type="ECO:0000313" key="4">
    <source>
        <dbReference type="Proteomes" id="UP000674318"/>
    </source>
</evidence>
<feature type="compositionally biased region" description="Low complexity" evidence="2">
    <location>
        <begin position="771"/>
        <end position="781"/>
    </location>
</feature>
<feature type="compositionally biased region" description="Polar residues" evidence="2">
    <location>
        <begin position="32"/>
        <end position="47"/>
    </location>
</feature>
<keyword evidence="1" id="KW-0175">Coiled coil</keyword>
<feature type="region of interest" description="Disordered" evidence="2">
    <location>
        <begin position="1"/>
        <end position="88"/>
    </location>
</feature>
<feature type="region of interest" description="Disordered" evidence="2">
    <location>
        <begin position="764"/>
        <end position="838"/>
    </location>
</feature>
<name>A0A836HYA3_9TRYP</name>
<dbReference type="GeneID" id="94287679"/>
<gene>
    <name evidence="3" type="ORF">JKF63_01556</name>
</gene>
<organism evidence="3 4">
    <name type="scientific">Porcisia hertigi</name>
    <dbReference type="NCBI Taxonomy" id="2761500"/>
    <lineage>
        <taxon>Eukaryota</taxon>
        <taxon>Discoba</taxon>
        <taxon>Euglenozoa</taxon>
        <taxon>Kinetoplastea</taxon>
        <taxon>Metakinetoplastina</taxon>
        <taxon>Trypanosomatida</taxon>
        <taxon>Trypanosomatidae</taxon>
        <taxon>Leishmaniinae</taxon>
        <taxon>Porcisia</taxon>
    </lineage>
</organism>
<feature type="compositionally biased region" description="Polar residues" evidence="2">
    <location>
        <begin position="74"/>
        <end position="84"/>
    </location>
</feature>
<feature type="region of interest" description="Disordered" evidence="2">
    <location>
        <begin position="860"/>
        <end position="882"/>
    </location>
</feature>
<feature type="compositionally biased region" description="Low complexity" evidence="2">
    <location>
        <begin position="591"/>
        <end position="614"/>
    </location>
</feature>
<protein>
    <submittedName>
        <fullName evidence="3">Uncharacterized protein</fullName>
    </submittedName>
</protein>
<feature type="region of interest" description="Disordered" evidence="2">
    <location>
        <begin position="967"/>
        <end position="987"/>
    </location>
</feature>
<dbReference type="AlphaFoldDB" id="A0A836HYA3"/>
<feature type="compositionally biased region" description="Basic and acidic residues" evidence="2">
    <location>
        <begin position="1"/>
        <end position="15"/>
    </location>
</feature>
<evidence type="ECO:0000313" key="3">
    <source>
        <dbReference type="EMBL" id="KAG5492975.1"/>
    </source>
</evidence>
<dbReference type="EMBL" id="JAFJZO010000035">
    <property type="protein sequence ID" value="KAG5492975.1"/>
    <property type="molecule type" value="Genomic_DNA"/>
</dbReference>
<dbReference type="Proteomes" id="UP000674318">
    <property type="component" value="Chromosome 35"/>
</dbReference>